<comment type="subcellular location">
    <subcellularLocation>
        <location evidence="1">Membrane</location>
        <topology evidence="1">Single-pass type I membrane protein</topology>
    </subcellularLocation>
</comment>
<evidence type="ECO:0000256" key="3">
    <source>
        <dbReference type="ARBA" id="ARBA00022692"/>
    </source>
</evidence>
<keyword evidence="2" id="KW-0433">Leucine-rich repeat</keyword>
<keyword evidence="6" id="KW-1133">Transmembrane helix</keyword>
<comment type="caution">
    <text evidence="11">The sequence shown here is derived from an EMBL/GenBank/DDBJ whole genome shotgun (WGS) entry which is preliminary data.</text>
</comment>
<evidence type="ECO:0000256" key="5">
    <source>
        <dbReference type="ARBA" id="ARBA00022737"/>
    </source>
</evidence>
<dbReference type="Pfam" id="PF08263">
    <property type="entry name" value="LRRNT_2"/>
    <property type="match status" value="1"/>
</dbReference>
<name>A0A834ZSE0_TETSI</name>
<dbReference type="GO" id="GO:0016020">
    <property type="term" value="C:membrane"/>
    <property type="evidence" value="ECO:0007669"/>
    <property type="project" value="UniProtKB-SubCell"/>
</dbReference>
<accession>A0A834ZSE0</accession>
<dbReference type="PANTHER" id="PTHR48063">
    <property type="entry name" value="LRR RECEPTOR-LIKE KINASE"/>
    <property type="match status" value="1"/>
</dbReference>
<evidence type="ECO:0000256" key="9">
    <source>
        <dbReference type="SAM" id="SignalP"/>
    </source>
</evidence>
<feature type="signal peptide" evidence="9">
    <location>
        <begin position="1"/>
        <end position="21"/>
    </location>
</feature>
<dbReference type="InterPro" id="IPR001611">
    <property type="entry name" value="Leu-rich_rpt"/>
</dbReference>
<dbReference type="Gene3D" id="3.80.10.10">
    <property type="entry name" value="Ribonuclease Inhibitor"/>
    <property type="match status" value="2"/>
</dbReference>
<evidence type="ECO:0000256" key="8">
    <source>
        <dbReference type="ARBA" id="ARBA00023180"/>
    </source>
</evidence>
<dbReference type="SUPFAM" id="SSF52058">
    <property type="entry name" value="L domain-like"/>
    <property type="match status" value="1"/>
</dbReference>
<dbReference type="Proteomes" id="UP000655225">
    <property type="component" value="Unassembled WGS sequence"/>
</dbReference>
<dbReference type="InterPro" id="IPR013210">
    <property type="entry name" value="LRR_N_plant-typ"/>
</dbReference>
<dbReference type="AlphaFoldDB" id="A0A834ZSE0"/>
<keyword evidence="7" id="KW-0472">Membrane</keyword>
<keyword evidence="4 9" id="KW-0732">Signal</keyword>
<evidence type="ECO:0000259" key="10">
    <source>
        <dbReference type="Pfam" id="PF08263"/>
    </source>
</evidence>
<evidence type="ECO:0000313" key="11">
    <source>
        <dbReference type="EMBL" id="KAF8413204.1"/>
    </source>
</evidence>
<feature type="domain" description="Leucine-rich repeat-containing N-terminal plant-type" evidence="10">
    <location>
        <begin position="38"/>
        <end position="75"/>
    </location>
</feature>
<dbReference type="FunFam" id="3.80.10.10:FF:000649">
    <property type="entry name" value="Leucine Rich Repeat family protein"/>
    <property type="match status" value="1"/>
</dbReference>
<proteinExistence type="predicted"/>
<keyword evidence="8" id="KW-0325">Glycoprotein</keyword>
<reference evidence="11 12" key="1">
    <citation type="submission" date="2020-04" db="EMBL/GenBank/DDBJ databases">
        <title>Plant Genome Project.</title>
        <authorList>
            <person name="Zhang R.-G."/>
        </authorList>
    </citation>
    <scope>NUCLEOTIDE SEQUENCE [LARGE SCALE GENOMIC DNA]</scope>
    <source>
        <strain evidence="11">YNK0</strain>
        <tissue evidence="11">Leaf</tissue>
    </source>
</reference>
<dbReference type="OrthoDB" id="1600340at2759"/>
<dbReference type="PANTHER" id="PTHR48063:SF98">
    <property type="entry name" value="LRR RECEPTOR-LIKE SERINE_THREONINE-PROTEIN KINASE FLS2"/>
    <property type="match status" value="1"/>
</dbReference>
<evidence type="ECO:0000256" key="6">
    <source>
        <dbReference type="ARBA" id="ARBA00022989"/>
    </source>
</evidence>
<dbReference type="EMBL" id="JABCRI010000001">
    <property type="protein sequence ID" value="KAF8413204.1"/>
    <property type="molecule type" value="Genomic_DNA"/>
</dbReference>
<keyword evidence="3" id="KW-0812">Transmembrane</keyword>
<gene>
    <name evidence="11" type="ORF">HHK36_001180</name>
</gene>
<evidence type="ECO:0000313" key="12">
    <source>
        <dbReference type="Proteomes" id="UP000655225"/>
    </source>
</evidence>
<dbReference type="OMA" id="CDDINGH"/>
<dbReference type="InterPro" id="IPR032675">
    <property type="entry name" value="LRR_dom_sf"/>
</dbReference>
<evidence type="ECO:0000256" key="2">
    <source>
        <dbReference type="ARBA" id="ARBA00022614"/>
    </source>
</evidence>
<keyword evidence="12" id="KW-1185">Reference proteome</keyword>
<evidence type="ECO:0000256" key="4">
    <source>
        <dbReference type="ARBA" id="ARBA00022729"/>
    </source>
</evidence>
<evidence type="ECO:0000256" key="1">
    <source>
        <dbReference type="ARBA" id="ARBA00004479"/>
    </source>
</evidence>
<dbReference type="InterPro" id="IPR046956">
    <property type="entry name" value="RLP23-like"/>
</dbReference>
<keyword evidence="5" id="KW-0677">Repeat</keyword>
<dbReference type="Pfam" id="PF13855">
    <property type="entry name" value="LRR_8"/>
    <property type="match status" value="1"/>
</dbReference>
<organism evidence="11 12">
    <name type="scientific">Tetracentron sinense</name>
    <name type="common">Spur-leaf</name>
    <dbReference type="NCBI Taxonomy" id="13715"/>
    <lineage>
        <taxon>Eukaryota</taxon>
        <taxon>Viridiplantae</taxon>
        <taxon>Streptophyta</taxon>
        <taxon>Embryophyta</taxon>
        <taxon>Tracheophyta</taxon>
        <taxon>Spermatophyta</taxon>
        <taxon>Magnoliopsida</taxon>
        <taxon>Trochodendrales</taxon>
        <taxon>Trochodendraceae</taxon>
        <taxon>Tetracentron</taxon>
    </lineage>
</organism>
<sequence>MVMDKSILVVVLLLSFLSIGAFHFCSCNGDPKVICTQKERQALLSFKKGLNDSSNRLSSWDGDEDCCTWIGVDCNNITGHVVELHLAIHTIVILLGNLSSLRYLDLGWNYEFESSSLYVDDLGWLSHLSSLKYFGISSVDLHRAVDWLQVVNTLPSLSELHMRRCSLGNIPLSLGYVNFTSLVVLNLSNNFFNSTIPNWLFNLSNSLLHLDLSGNSLQGHIPNAIGNLKSHQFLYLSFNHFIEGRIPNTLWNLSKLESMDLSYNQAYS</sequence>
<evidence type="ECO:0000256" key="7">
    <source>
        <dbReference type="ARBA" id="ARBA00023136"/>
    </source>
</evidence>
<protein>
    <recommendedName>
        <fullName evidence="10">Leucine-rich repeat-containing N-terminal plant-type domain-containing protein</fullName>
    </recommendedName>
</protein>
<feature type="chain" id="PRO_5033016609" description="Leucine-rich repeat-containing N-terminal plant-type domain-containing protein" evidence="9">
    <location>
        <begin position="22"/>
        <end position="268"/>
    </location>
</feature>